<dbReference type="Pfam" id="PF07569">
    <property type="entry name" value="Hira"/>
    <property type="match status" value="1"/>
</dbReference>
<dbReference type="OrthoDB" id="1741719at2759"/>
<dbReference type="PROSITE" id="PS50294">
    <property type="entry name" value="WD_REPEATS_REGION"/>
    <property type="match status" value="1"/>
</dbReference>
<dbReference type="Pfam" id="PF24105">
    <property type="entry name" value="Beta-prop_CAF1B_HIR1"/>
    <property type="match status" value="1"/>
</dbReference>
<dbReference type="AlphaFoldDB" id="G3AZ15"/>
<evidence type="ECO:0000256" key="13">
    <source>
        <dbReference type="SAM" id="MobiDB-lite"/>
    </source>
</evidence>
<dbReference type="InterPro" id="IPR019015">
    <property type="entry name" value="HIRA_B_motif"/>
</dbReference>
<feature type="repeat" description="WD" evidence="11">
    <location>
        <begin position="8"/>
        <end position="42"/>
    </location>
</feature>
<name>G3AZ15_CANTC</name>
<reference evidence="16 17" key="1">
    <citation type="journal article" date="2011" name="Proc. Natl. Acad. Sci. U.S.A.">
        <title>Comparative genomics of xylose-fermenting fungi for enhanced biofuel production.</title>
        <authorList>
            <person name="Wohlbach D.J."/>
            <person name="Kuo A."/>
            <person name="Sato T.K."/>
            <person name="Potts K.M."/>
            <person name="Salamov A.A."/>
            <person name="LaButti K.M."/>
            <person name="Sun H."/>
            <person name="Clum A."/>
            <person name="Pangilinan J.L."/>
            <person name="Lindquist E.A."/>
            <person name="Lucas S."/>
            <person name="Lapidus A."/>
            <person name="Jin M."/>
            <person name="Gunawan C."/>
            <person name="Balan V."/>
            <person name="Dale B.E."/>
            <person name="Jeffries T.W."/>
            <person name="Zinkel R."/>
            <person name="Barry K.W."/>
            <person name="Grigoriev I.V."/>
            <person name="Gasch A.P."/>
        </authorList>
    </citation>
    <scope>NUCLEOTIDE SEQUENCE [LARGE SCALE GENOMIC DNA]</scope>
    <source>
        <strain evidence="17">ATCC 10573 / BCRC 21748 / CBS 615 / JCM 9827 / NBRC 10315 / NRRL Y-1498 / VKM Y-70</strain>
    </source>
</reference>
<comment type="similarity">
    <text evidence="3 12">Belongs to the WD repeat HIR1 family.</text>
</comment>
<accession>G3AZ15</accession>
<evidence type="ECO:0000256" key="8">
    <source>
        <dbReference type="ARBA" id="ARBA00023015"/>
    </source>
</evidence>
<evidence type="ECO:0000256" key="12">
    <source>
        <dbReference type="RuleBase" id="RU364014"/>
    </source>
</evidence>
<protein>
    <recommendedName>
        <fullName evidence="12">Protein HIR</fullName>
    </recommendedName>
</protein>
<evidence type="ECO:0000313" key="17">
    <source>
        <dbReference type="Proteomes" id="UP000000707"/>
    </source>
</evidence>
<sequence length="973" mass="108876">MRVLVYPHTLHGGEVHTLGINNSNTHLLSAGKDGTISVWNVSDFVKFNKVDYSEIKANLENHTFQQNYTYHTSPVKTVVWSPVDDDAFISGDANGTIYMNNVKKNEPAKVYPFRQNEQASAIVDLTWSVDGRLICWSTVDGKVHILDLTRRTYQELTSLVKAEKLVPQRSLAFDPTNKYLITVGDDTVIYIYQFQYIPHSKNYQFKILHHITRLINEPNIHVNYSRISWSPGGEFVSIPSSSKNKTTLITILSKLSGWSNSFSLVGHGTECEVVRFSPQVFEKLEPEDSDLGFSNVIATSGSDQTLALWNTSKRSPIFVLQDAVKGAIVDICWERNGRSLFLASMDGNITVVTFEEKELGIPLTDEKIKELTVPDPIDPKSFNTKIEQSSGSRRTNNTVDILEGKDAISADVHDNKPTEEQIPKSNEVNGKQDLVTENIIASFTPDVIPPPDLTNANTVDDILDSAMEGSSSKDNKNSSNGTLVNKLEVSKQKVTTKNGKKRIQPVLVSGNKDASNNNSIQNTIEVKIGSKTGSVPKHMMELDKPSFNVSDEFYKQVKRQKVNDDTTKKQKRELEPVKFIGSVVVNPNTTFSKTRLATPKVRLGFSISSAIENDESFVLDVKNGSGNDARPSRITYFRKDKQIWTDFIPKFIHLVSEGSSFWAVSTNDGTVLTYSHTSGKRLLPPIVLGSPLSFLESHGKFLMAVTNIGELYVWDIDAKKLHLNSPSGVNVLLENNTKYLDEGLSRSDKITLCSITSVGIPLITLSNGSGYLFNIDLGAWQTITESWWAFGSHYWNSLSGENGNRPQSANLFGNEEDGESIMSLLENKTNEEIIRGSRTGRGKFFNKISKNMMMKEGFENLENTISVSHLENRILCCEILGEKKDFHEFFISYVKRICELGLKAKVFEICSQLLGPEAAEEDEDEDEIIETTWDPKICGLDKHELLKEVILNCSQLRDSQRILTYFAQKIGLL</sequence>
<keyword evidence="6 12" id="KW-0677">Repeat</keyword>
<evidence type="ECO:0000313" key="16">
    <source>
        <dbReference type="EMBL" id="EGV65980.1"/>
    </source>
</evidence>
<dbReference type="GO" id="GO:0006338">
    <property type="term" value="P:chromatin remodeling"/>
    <property type="evidence" value="ECO:0007669"/>
    <property type="project" value="InterPro"/>
</dbReference>
<dbReference type="InterPro" id="IPR001680">
    <property type="entry name" value="WD40_rpt"/>
</dbReference>
<proteinExistence type="inferred from homology"/>
<dbReference type="InterPro" id="IPR036322">
    <property type="entry name" value="WD40_repeat_dom_sf"/>
</dbReference>
<keyword evidence="9 12" id="KW-0804">Transcription</keyword>
<evidence type="ECO:0000256" key="6">
    <source>
        <dbReference type="ARBA" id="ARBA00022737"/>
    </source>
</evidence>
<evidence type="ECO:0000256" key="2">
    <source>
        <dbReference type="ARBA" id="ARBA00004123"/>
    </source>
</evidence>
<dbReference type="InterPro" id="IPR055410">
    <property type="entry name" value="Beta-prop_CAF1B_HIR1"/>
</dbReference>
<evidence type="ECO:0000256" key="3">
    <source>
        <dbReference type="ARBA" id="ARBA00007306"/>
    </source>
</evidence>
<feature type="region of interest" description="Disordered" evidence="13">
    <location>
        <begin position="374"/>
        <end position="398"/>
    </location>
</feature>
<evidence type="ECO:0000256" key="4">
    <source>
        <dbReference type="ARBA" id="ARBA00022491"/>
    </source>
</evidence>
<keyword evidence="17" id="KW-1185">Reference proteome</keyword>
<dbReference type="GO" id="GO:0006351">
    <property type="term" value="P:DNA-templated transcription"/>
    <property type="evidence" value="ECO:0007669"/>
    <property type="project" value="InterPro"/>
</dbReference>
<dbReference type="GO" id="GO:0006355">
    <property type="term" value="P:regulation of DNA-templated transcription"/>
    <property type="evidence" value="ECO:0007669"/>
    <property type="project" value="InterPro"/>
</dbReference>
<dbReference type="InterPro" id="IPR031120">
    <property type="entry name" value="HIR1-like"/>
</dbReference>
<feature type="region of interest" description="Disordered" evidence="13">
    <location>
        <begin position="466"/>
        <end position="498"/>
    </location>
</feature>
<evidence type="ECO:0000256" key="9">
    <source>
        <dbReference type="ARBA" id="ARBA00023163"/>
    </source>
</evidence>
<dbReference type="GO" id="GO:0005634">
    <property type="term" value="C:nucleus"/>
    <property type="evidence" value="ECO:0007669"/>
    <property type="project" value="UniProtKB-SubCell"/>
</dbReference>
<dbReference type="InterPro" id="IPR019775">
    <property type="entry name" value="WD40_repeat_CS"/>
</dbReference>
<feature type="domain" description="CAF1B/HIR1 beta-propeller" evidence="15">
    <location>
        <begin position="21"/>
        <end position="359"/>
    </location>
</feature>
<dbReference type="GO" id="GO:0000417">
    <property type="term" value="C:HIR complex"/>
    <property type="evidence" value="ECO:0007669"/>
    <property type="project" value="TreeGrafter"/>
</dbReference>
<dbReference type="PROSITE" id="PS50082">
    <property type="entry name" value="WD_REPEATS_2"/>
    <property type="match status" value="1"/>
</dbReference>
<evidence type="ECO:0000256" key="11">
    <source>
        <dbReference type="PROSITE-ProRule" id="PRU00221"/>
    </source>
</evidence>
<dbReference type="EMBL" id="GL996512">
    <property type="protein sequence ID" value="EGV65980.1"/>
    <property type="molecule type" value="Genomic_DNA"/>
</dbReference>
<dbReference type="GO" id="GO:0031491">
    <property type="term" value="F:nucleosome binding"/>
    <property type="evidence" value="ECO:0007669"/>
    <property type="project" value="TreeGrafter"/>
</dbReference>
<dbReference type="Pfam" id="PF09453">
    <property type="entry name" value="HIRA_B"/>
    <property type="match status" value="1"/>
</dbReference>
<keyword evidence="7 12" id="KW-0156">Chromatin regulator</keyword>
<organism evidence="17">
    <name type="scientific">Candida tenuis (strain ATCC 10573 / BCRC 21748 / CBS 615 / JCM 9827 / NBRC 10315 / NRRL Y-1498 / VKM Y-70)</name>
    <name type="common">Yeast</name>
    <name type="synonym">Yamadazyma tenuis</name>
    <dbReference type="NCBI Taxonomy" id="590646"/>
    <lineage>
        <taxon>Eukaryota</taxon>
        <taxon>Fungi</taxon>
        <taxon>Dikarya</taxon>
        <taxon>Ascomycota</taxon>
        <taxon>Saccharomycotina</taxon>
        <taxon>Pichiomycetes</taxon>
        <taxon>Debaryomycetaceae</taxon>
        <taxon>Yamadazyma</taxon>
    </lineage>
</organism>
<evidence type="ECO:0000256" key="1">
    <source>
        <dbReference type="ARBA" id="ARBA00002677"/>
    </source>
</evidence>
<dbReference type="SMART" id="SM00320">
    <property type="entry name" value="WD40"/>
    <property type="match status" value="6"/>
</dbReference>
<feature type="domain" description="Protein HIRA-like C-terminal" evidence="14">
    <location>
        <begin position="679"/>
        <end position="913"/>
    </location>
</feature>
<dbReference type="HOGENOM" id="CLU_004372_3_0_1"/>
<keyword evidence="8 12" id="KW-0805">Transcription regulation</keyword>
<dbReference type="SUPFAM" id="SSF82171">
    <property type="entry name" value="DPP6 N-terminal domain-like"/>
    <property type="match status" value="1"/>
</dbReference>
<evidence type="ECO:0000259" key="15">
    <source>
        <dbReference type="Pfam" id="PF24105"/>
    </source>
</evidence>
<dbReference type="eggNOG" id="KOG0973">
    <property type="taxonomic scope" value="Eukaryota"/>
</dbReference>
<dbReference type="InterPro" id="IPR011494">
    <property type="entry name" value="HIRA-like_C"/>
</dbReference>
<comment type="function">
    <text evidence="1 12">Required for replication-independent chromatin assembly and for the periodic repression of histone gene transcription during the cell cycle.</text>
</comment>
<dbReference type="PANTHER" id="PTHR13831:SF1">
    <property type="entry name" value="PROTEIN HIR2"/>
    <property type="match status" value="1"/>
</dbReference>
<dbReference type="PROSITE" id="PS00678">
    <property type="entry name" value="WD_REPEATS_1"/>
    <property type="match status" value="1"/>
</dbReference>
<evidence type="ECO:0000256" key="10">
    <source>
        <dbReference type="ARBA" id="ARBA00023242"/>
    </source>
</evidence>
<feature type="compositionally biased region" description="Polar residues" evidence="13">
    <location>
        <begin position="381"/>
        <end position="398"/>
    </location>
</feature>
<dbReference type="Gene3D" id="2.130.10.10">
    <property type="entry name" value="YVTN repeat-like/Quinoprotein amine dehydrogenase"/>
    <property type="match status" value="2"/>
</dbReference>
<keyword evidence="4 12" id="KW-0678">Repressor</keyword>
<keyword evidence="10 12" id="KW-0539">Nucleus</keyword>
<dbReference type="Proteomes" id="UP000000707">
    <property type="component" value="Unassembled WGS sequence"/>
</dbReference>
<comment type="subcellular location">
    <subcellularLocation>
        <location evidence="2 12">Nucleus</location>
    </subcellularLocation>
</comment>
<evidence type="ECO:0000259" key="14">
    <source>
        <dbReference type="Pfam" id="PF07569"/>
    </source>
</evidence>
<dbReference type="GO" id="GO:0000785">
    <property type="term" value="C:chromatin"/>
    <property type="evidence" value="ECO:0007669"/>
    <property type="project" value="TreeGrafter"/>
</dbReference>
<evidence type="ECO:0000256" key="5">
    <source>
        <dbReference type="ARBA" id="ARBA00022574"/>
    </source>
</evidence>
<dbReference type="SUPFAM" id="SSF50978">
    <property type="entry name" value="WD40 repeat-like"/>
    <property type="match status" value="1"/>
</dbReference>
<evidence type="ECO:0000256" key="7">
    <source>
        <dbReference type="ARBA" id="ARBA00022853"/>
    </source>
</evidence>
<keyword evidence="5 11" id="KW-0853">WD repeat</keyword>
<gene>
    <name evidence="16" type="ORF">CANTEDRAFT_118989</name>
</gene>
<dbReference type="PANTHER" id="PTHR13831">
    <property type="entry name" value="MEMBER OF THE HIR1 FAMILY OF WD-REPEAT PROTEINS"/>
    <property type="match status" value="1"/>
</dbReference>
<dbReference type="InterPro" id="IPR015943">
    <property type="entry name" value="WD40/YVTN_repeat-like_dom_sf"/>
</dbReference>